<sequence length="90" mass="9174">MLAYVNEFIATQAVAITTSDATAVEFTKLYVGGAGDVKVDISEPRSGVAGAAPAISTVTFKAVPVGTILPINVVKVYATGTTATLMLGLR</sequence>
<organism evidence="1">
    <name type="scientific">uncultured Caudovirales phage</name>
    <dbReference type="NCBI Taxonomy" id="2100421"/>
    <lineage>
        <taxon>Viruses</taxon>
        <taxon>Duplodnaviria</taxon>
        <taxon>Heunggongvirae</taxon>
        <taxon>Uroviricota</taxon>
        <taxon>Caudoviricetes</taxon>
        <taxon>Peduoviridae</taxon>
        <taxon>Maltschvirus</taxon>
        <taxon>Maltschvirus maltsch</taxon>
    </lineage>
</organism>
<evidence type="ECO:0000313" key="1">
    <source>
        <dbReference type="EMBL" id="CAB4165348.1"/>
    </source>
</evidence>
<protein>
    <submittedName>
        <fullName evidence="1">Uncharacterized protein</fullName>
    </submittedName>
</protein>
<gene>
    <name evidence="1" type="ORF">UFOVP823_33</name>
</gene>
<dbReference type="EMBL" id="LR796773">
    <property type="protein sequence ID" value="CAB4165348.1"/>
    <property type="molecule type" value="Genomic_DNA"/>
</dbReference>
<reference evidence="1" key="1">
    <citation type="submission" date="2020-04" db="EMBL/GenBank/DDBJ databases">
        <authorList>
            <person name="Chiriac C."/>
            <person name="Salcher M."/>
            <person name="Ghai R."/>
            <person name="Kavagutti S V."/>
        </authorList>
    </citation>
    <scope>NUCLEOTIDE SEQUENCE</scope>
</reference>
<proteinExistence type="predicted"/>
<name>A0A6J5P825_9CAUD</name>
<accession>A0A6J5P825</accession>